<dbReference type="Gene3D" id="2.130.10.130">
    <property type="entry name" value="Integrin alpha, N-terminal"/>
    <property type="match status" value="1"/>
</dbReference>
<evidence type="ECO:0000256" key="1">
    <source>
        <dbReference type="ARBA" id="ARBA00022729"/>
    </source>
</evidence>
<dbReference type="SUPFAM" id="SSF69318">
    <property type="entry name" value="Integrin alpha N-terminal domain"/>
    <property type="match status" value="1"/>
</dbReference>
<dbReference type="InterPro" id="IPR013517">
    <property type="entry name" value="FG-GAP"/>
</dbReference>
<gene>
    <name evidence="2" type="ORF">FJY75_11840</name>
</gene>
<reference evidence="2" key="1">
    <citation type="submission" date="2019-03" db="EMBL/GenBank/DDBJ databases">
        <title>Lake Tanganyika Metagenome-Assembled Genomes (MAGs).</title>
        <authorList>
            <person name="Tran P."/>
        </authorList>
    </citation>
    <scope>NUCLEOTIDE SEQUENCE</scope>
    <source>
        <strain evidence="2">M_DeepCast_400m_m2_100</strain>
    </source>
</reference>
<accession>A0A937X9S4</accession>
<evidence type="ECO:0000313" key="3">
    <source>
        <dbReference type="Proteomes" id="UP000748308"/>
    </source>
</evidence>
<protein>
    <submittedName>
        <fullName evidence="2">VCBS repeat-containing protein</fullName>
    </submittedName>
</protein>
<dbReference type="Gene3D" id="2.60.40.4070">
    <property type="match status" value="1"/>
</dbReference>
<feature type="non-terminal residue" evidence="2">
    <location>
        <position position="1"/>
    </location>
</feature>
<dbReference type="Pfam" id="PF13517">
    <property type="entry name" value="FG-GAP_3"/>
    <property type="match status" value="1"/>
</dbReference>
<name>A0A937X9S4_UNCEI</name>
<keyword evidence="1" id="KW-0732">Signal</keyword>
<organism evidence="2 3">
    <name type="scientific">Eiseniibacteriota bacterium</name>
    <dbReference type="NCBI Taxonomy" id="2212470"/>
    <lineage>
        <taxon>Bacteria</taxon>
        <taxon>Candidatus Eiseniibacteriota</taxon>
    </lineage>
</organism>
<dbReference type="Proteomes" id="UP000748308">
    <property type="component" value="Unassembled WGS sequence"/>
</dbReference>
<evidence type="ECO:0000313" key="2">
    <source>
        <dbReference type="EMBL" id="MBM3318533.1"/>
    </source>
</evidence>
<dbReference type="InterPro" id="IPR028994">
    <property type="entry name" value="Integrin_alpha_N"/>
</dbReference>
<proteinExistence type="predicted"/>
<dbReference type="AlphaFoldDB" id="A0A937X9S4"/>
<comment type="caution">
    <text evidence="2">The sequence shown here is derived from an EMBL/GenBank/DDBJ whole genome shotgun (WGS) entry which is preliminary data.</text>
</comment>
<dbReference type="PANTHER" id="PTHR46580">
    <property type="entry name" value="SENSOR KINASE-RELATED"/>
    <property type="match status" value="1"/>
</dbReference>
<sequence>VLIGTGGGAFAPAAFYATGTGPRSLALGDLDGDQVLDVACTRLGLSQLSVLLGAGDGSFGPPSSLPTGLRPTDVAIGDLNGDGLADLVVTNRDSDDIHLFLGTAGRGFAPAEVFAAGDGPRAVWLADLDGNCSLDLAVALYGADGVAVLRCNRECPAQVEWADANLRSAQRISIAPNPLRSHTAIRFDLTRAGRTRVDILGIDGRRIDALLEGFRPAGPQRLEWRGVDGSGRPVPAGVYFLRVDAAGGRAVQRVIVAR</sequence>
<dbReference type="EMBL" id="VGIY01000389">
    <property type="protein sequence ID" value="MBM3318533.1"/>
    <property type="molecule type" value="Genomic_DNA"/>
</dbReference>